<evidence type="ECO:0000313" key="1">
    <source>
        <dbReference type="EMBL" id="KOS37696.1"/>
    </source>
</evidence>
<dbReference type="EMBL" id="LHQQ01000301">
    <property type="protein sequence ID" value="KOS37696.1"/>
    <property type="molecule type" value="Genomic_DNA"/>
</dbReference>
<evidence type="ECO:0000313" key="2">
    <source>
        <dbReference type="Proteomes" id="UP000037696"/>
    </source>
</evidence>
<reference evidence="1 2" key="1">
    <citation type="submission" date="2015-08" db="EMBL/GenBank/DDBJ databases">
        <title>Genome sequencing of Penicillium nordicum.</title>
        <authorList>
            <person name="Nguyen H.D."/>
            <person name="Seifert K.A."/>
        </authorList>
    </citation>
    <scope>NUCLEOTIDE SEQUENCE [LARGE SCALE GENOMIC DNA]</scope>
    <source>
        <strain evidence="1 2">DAOMC 185683</strain>
    </source>
</reference>
<dbReference type="AlphaFoldDB" id="A0A0M8NR41"/>
<sequence>MDGPVRSTDPHRPHYLIVDWLCLTAWKVLIDYGPIRKGSRRFFFLVVRGILRFLLLLQIHRQTIHRYASDLRSFALVSFS</sequence>
<gene>
    <name evidence="1" type="ORF">ACN38_g11510</name>
</gene>
<dbReference type="Proteomes" id="UP000037696">
    <property type="component" value="Unassembled WGS sequence"/>
</dbReference>
<organism evidence="1 2">
    <name type="scientific">Penicillium nordicum</name>
    <dbReference type="NCBI Taxonomy" id="229535"/>
    <lineage>
        <taxon>Eukaryota</taxon>
        <taxon>Fungi</taxon>
        <taxon>Dikarya</taxon>
        <taxon>Ascomycota</taxon>
        <taxon>Pezizomycotina</taxon>
        <taxon>Eurotiomycetes</taxon>
        <taxon>Eurotiomycetidae</taxon>
        <taxon>Eurotiales</taxon>
        <taxon>Aspergillaceae</taxon>
        <taxon>Penicillium</taxon>
    </lineage>
</organism>
<name>A0A0M8NR41_9EURO</name>
<keyword evidence="2" id="KW-1185">Reference proteome</keyword>
<accession>A0A0M8NR41</accession>
<proteinExistence type="predicted"/>
<comment type="caution">
    <text evidence="1">The sequence shown here is derived from an EMBL/GenBank/DDBJ whole genome shotgun (WGS) entry which is preliminary data.</text>
</comment>
<protein>
    <submittedName>
        <fullName evidence="1">Uncharacterized protein</fullName>
    </submittedName>
</protein>